<evidence type="ECO:0000313" key="1">
    <source>
        <dbReference type="EMBL" id="AMK76824.1"/>
    </source>
</evidence>
<dbReference type="RefSeq" id="WP_036272618.1">
    <property type="nucleotide sequence ID" value="NZ_CP014476.1"/>
</dbReference>
<dbReference type="EMBL" id="CP014476">
    <property type="protein sequence ID" value="AMK76824.1"/>
    <property type="molecule type" value="Genomic_DNA"/>
</dbReference>
<reference evidence="1 2" key="1">
    <citation type="journal article" date="2015" name="Environ. Microbiol.">
        <title>Methane oxidation coupled to nitrate reduction under hypoxia by the Gammaproteobacterium Methylomonas denitrificans, sp. nov. type strain FJG1.</title>
        <authorList>
            <person name="Kits K.D."/>
            <person name="Klotz M.G."/>
            <person name="Stein L.Y."/>
        </authorList>
    </citation>
    <scope>NUCLEOTIDE SEQUENCE [LARGE SCALE GENOMIC DNA]</scope>
    <source>
        <strain evidence="1 2">FJG1</strain>
    </source>
</reference>
<protein>
    <recommendedName>
        <fullName evidence="3">DUF4154 domain-containing protein</fullName>
    </recommendedName>
</protein>
<proteinExistence type="predicted"/>
<accession>A0A126T517</accession>
<name>A0A126T517_9GAMM</name>
<organism evidence="1 2">
    <name type="scientific">Methylomonas denitrificans</name>
    <dbReference type="NCBI Taxonomy" id="1538553"/>
    <lineage>
        <taxon>Bacteria</taxon>
        <taxon>Pseudomonadati</taxon>
        <taxon>Pseudomonadota</taxon>
        <taxon>Gammaproteobacteria</taxon>
        <taxon>Methylococcales</taxon>
        <taxon>Methylococcaceae</taxon>
        <taxon>Methylomonas</taxon>
    </lineage>
</organism>
<evidence type="ECO:0008006" key="3">
    <source>
        <dbReference type="Google" id="ProtNLM"/>
    </source>
</evidence>
<dbReference type="Pfam" id="PF13689">
    <property type="entry name" value="DUF4154"/>
    <property type="match status" value="1"/>
</dbReference>
<dbReference type="OrthoDB" id="277577at2"/>
<dbReference type="InterPro" id="IPR025293">
    <property type="entry name" value="YfiR/HmsC-like"/>
</dbReference>
<dbReference type="KEGG" id="mdn:JT25_010035"/>
<keyword evidence="2" id="KW-1185">Reference proteome</keyword>
<gene>
    <name evidence="1" type="ORF">JT25_010035</name>
</gene>
<dbReference type="Proteomes" id="UP000030512">
    <property type="component" value="Chromosome"/>
</dbReference>
<evidence type="ECO:0000313" key="2">
    <source>
        <dbReference type="Proteomes" id="UP000030512"/>
    </source>
</evidence>
<dbReference type="AlphaFoldDB" id="A0A126T517"/>
<dbReference type="STRING" id="1538553.JT25_010035"/>
<sequence length="188" mass="20955">MRYPSLSAVLANVGAAARRSLLVLLLGCLLPIQSGRADEPRFNETELKAAYLYNFAYFVNWPAANKEFLFCSYANSPVTGILAQLIEGERVHDQPIQLIIDPVPAQLHECQVIYIPAQQERILAATLEFVRPFPVLTVSDIADFEHRGGMIRLANDGPRIQPVIQLKNVTRTGLTISSKLLRSSRLLE</sequence>